<reference evidence="1" key="1">
    <citation type="submission" date="2018-01" db="EMBL/GenBank/DDBJ databases">
        <title>An insight into the sialome of Amazonian anophelines.</title>
        <authorList>
            <person name="Ribeiro J.M."/>
            <person name="Scarpassa V."/>
            <person name="Calvo E."/>
        </authorList>
    </citation>
    <scope>NUCLEOTIDE SEQUENCE</scope>
    <source>
        <tissue evidence="1">Salivary glands</tissue>
    </source>
</reference>
<proteinExistence type="predicted"/>
<name>A0A2M4CBC1_9DIPT</name>
<evidence type="ECO:0000313" key="1">
    <source>
        <dbReference type="EMBL" id="MBW62431.1"/>
    </source>
</evidence>
<sequence>MADNGPRFRTSMSRVCYWIALQFLSTFMLHRSRGGCSTRFKCNFKPTPSTTDRNHKEGTLSRQRDSNVACAPVSRERCTCGAAT</sequence>
<accession>A0A2M4CBC1</accession>
<protein>
    <submittedName>
        <fullName evidence="1">Putative secreted protein</fullName>
    </submittedName>
</protein>
<dbReference type="EMBL" id="GGFJ01013290">
    <property type="protein sequence ID" value="MBW62431.1"/>
    <property type="molecule type" value="Transcribed_RNA"/>
</dbReference>
<dbReference type="AlphaFoldDB" id="A0A2M4CBC1"/>
<organism evidence="1">
    <name type="scientific">Anopheles marajoara</name>
    <dbReference type="NCBI Taxonomy" id="58244"/>
    <lineage>
        <taxon>Eukaryota</taxon>
        <taxon>Metazoa</taxon>
        <taxon>Ecdysozoa</taxon>
        <taxon>Arthropoda</taxon>
        <taxon>Hexapoda</taxon>
        <taxon>Insecta</taxon>
        <taxon>Pterygota</taxon>
        <taxon>Neoptera</taxon>
        <taxon>Endopterygota</taxon>
        <taxon>Diptera</taxon>
        <taxon>Nematocera</taxon>
        <taxon>Culicoidea</taxon>
        <taxon>Culicidae</taxon>
        <taxon>Anophelinae</taxon>
        <taxon>Anopheles</taxon>
    </lineage>
</organism>